<reference evidence="2 3" key="1">
    <citation type="submission" date="2021-03" db="EMBL/GenBank/DDBJ databases">
        <title>Oceanisphaera sp. nov., isolated from the intestine.</title>
        <authorList>
            <person name="Zhao L.-H."/>
            <person name="Shi L.-F."/>
        </authorList>
    </citation>
    <scope>NUCLEOTIDE SEQUENCE [LARGE SCALE GENOMIC DNA]</scope>
    <source>
        <strain evidence="2 3">DM8</strain>
    </source>
</reference>
<gene>
    <name evidence="2" type="ORF">J3U76_06170</name>
</gene>
<comment type="caution">
    <text evidence="2">The sequence shown here is derived from an EMBL/GenBank/DDBJ whole genome shotgun (WGS) entry which is preliminary data.</text>
</comment>
<evidence type="ECO:0000313" key="2">
    <source>
        <dbReference type="EMBL" id="MBO1519219.1"/>
    </source>
</evidence>
<dbReference type="EMBL" id="JAGDFX010000006">
    <property type="protein sequence ID" value="MBO1519219.1"/>
    <property type="molecule type" value="Genomic_DNA"/>
</dbReference>
<accession>A0ABS3NF62</accession>
<name>A0ABS3NF62_9GAMM</name>
<keyword evidence="3" id="KW-1185">Reference proteome</keyword>
<protein>
    <submittedName>
        <fullName evidence="2">Uncharacterized protein</fullName>
    </submittedName>
</protein>
<feature type="signal peptide" evidence="1">
    <location>
        <begin position="1"/>
        <end position="19"/>
    </location>
</feature>
<organism evidence="2 3">
    <name type="scientific">Oceanisphaera pacifica</name>
    <dbReference type="NCBI Taxonomy" id="2818389"/>
    <lineage>
        <taxon>Bacteria</taxon>
        <taxon>Pseudomonadati</taxon>
        <taxon>Pseudomonadota</taxon>
        <taxon>Gammaproteobacteria</taxon>
        <taxon>Aeromonadales</taxon>
        <taxon>Aeromonadaceae</taxon>
        <taxon>Oceanisphaera</taxon>
    </lineage>
</organism>
<dbReference type="RefSeq" id="WP_208005056.1">
    <property type="nucleotide sequence ID" value="NZ_JAGDFX010000006.1"/>
</dbReference>
<keyword evidence="1" id="KW-0732">Signal</keyword>
<sequence length="244" mass="26211">MKQIVGLLALISSVGLVQAAETPSLFNNNIIGVQLSDEVLGAQRGKFVAANARSHYFGIEFITTIPGANNTMITNSMQVNVNFNQKQPVKINTYSSAGSATSNNASTAGANNILPNGSGVVQAAQIAGNGNAGINDFMFIPGQMKMQGQTLKQGHYQLNLPEGTVRYDVNSSGLGMSYISQNGNVNSTQRLRNNQGNKGFVQQFRITDNNKLLSNQTKFYIGDKMAAYTDLADTLRQQLPTGIR</sequence>
<evidence type="ECO:0000256" key="1">
    <source>
        <dbReference type="SAM" id="SignalP"/>
    </source>
</evidence>
<dbReference type="Proteomes" id="UP000664882">
    <property type="component" value="Unassembled WGS sequence"/>
</dbReference>
<evidence type="ECO:0000313" key="3">
    <source>
        <dbReference type="Proteomes" id="UP000664882"/>
    </source>
</evidence>
<proteinExistence type="predicted"/>
<feature type="chain" id="PRO_5047093745" evidence="1">
    <location>
        <begin position="20"/>
        <end position="244"/>
    </location>
</feature>